<name>A0ACB8RN36_9AGAM</name>
<reference evidence="1" key="2">
    <citation type="journal article" date="2022" name="New Phytol.">
        <title>Evolutionary transition to the ectomycorrhizal habit in the genomes of a hyperdiverse lineage of mushroom-forming fungi.</title>
        <authorList>
            <person name="Looney B."/>
            <person name="Miyauchi S."/>
            <person name="Morin E."/>
            <person name="Drula E."/>
            <person name="Courty P.E."/>
            <person name="Kohler A."/>
            <person name="Kuo A."/>
            <person name="LaButti K."/>
            <person name="Pangilinan J."/>
            <person name="Lipzen A."/>
            <person name="Riley R."/>
            <person name="Andreopoulos W."/>
            <person name="He G."/>
            <person name="Johnson J."/>
            <person name="Nolan M."/>
            <person name="Tritt A."/>
            <person name="Barry K.W."/>
            <person name="Grigoriev I.V."/>
            <person name="Nagy L.G."/>
            <person name="Hibbett D."/>
            <person name="Henrissat B."/>
            <person name="Matheny P.B."/>
            <person name="Labbe J."/>
            <person name="Martin F.M."/>
        </authorList>
    </citation>
    <scope>NUCLEOTIDE SEQUENCE</scope>
    <source>
        <strain evidence="1">FP105234-sp</strain>
    </source>
</reference>
<dbReference type="EMBL" id="MU275947">
    <property type="protein sequence ID" value="KAI0045596.1"/>
    <property type="molecule type" value="Genomic_DNA"/>
</dbReference>
<dbReference type="Proteomes" id="UP000814033">
    <property type="component" value="Unassembled WGS sequence"/>
</dbReference>
<gene>
    <name evidence="1" type="ORF">FA95DRAFT_116171</name>
</gene>
<accession>A0ACB8RN36</accession>
<reference evidence="1" key="1">
    <citation type="submission" date="2021-02" db="EMBL/GenBank/DDBJ databases">
        <authorList>
            <consortium name="DOE Joint Genome Institute"/>
            <person name="Ahrendt S."/>
            <person name="Looney B.P."/>
            <person name="Miyauchi S."/>
            <person name="Morin E."/>
            <person name="Drula E."/>
            <person name="Courty P.E."/>
            <person name="Chicoki N."/>
            <person name="Fauchery L."/>
            <person name="Kohler A."/>
            <person name="Kuo A."/>
            <person name="Labutti K."/>
            <person name="Pangilinan J."/>
            <person name="Lipzen A."/>
            <person name="Riley R."/>
            <person name="Andreopoulos W."/>
            <person name="He G."/>
            <person name="Johnson J."/>
            <person name="Barry K.W."/>
            <person name="Grigoriev I.V."/>
            <person name="Nagy L."/>
            <person name="Hibbett D."/>
            <person name="Henrissat B."/>
            <person name="Matheny P.B."/>
            <person name="Labbe J."/>
            <person name="Martin F."/>
        </authorList>
    </citation>
    <scope>NUCLEOTIDE SEQUENCE</scope>
    <source>
        <strain evidence="1">FP105234-sp</strain>
    </source>
</reference>
<sequence>MTTGPTRGATLLRTCAALTTCHVRGRGDGTEFSVESERRREGDMLQVSPRYARLAPQGRHHVPRHALPSSSPSRPQLPFIVMPGASQAALRPSLRPSSTAAASRSPYLRPHPLRTLCTPMAYAHALHARASCPRMLHSHSQSLRSLAARIQSRHVTHPCRRRPCPSRPPTLFFTPAPRLPVPLLT</sequence>
<evidence type="ECO:0000313" key="2">
    <source>
        <dbReference type="Proteomes" id="UP000814033"/>
    </source>
</evidence>
<organism evidence="1 2">
    <name type="scientific">Auriscalpium vulgare</name>
    <dbReference type="NCBI Taxonomy" id="40419"/>
    <lineage>
        <taxon>Eukaryota</taxon>
        <taxon>Fungi</taxon>
        <taxon>Dikarya</taxon>
        <taxon>Basidiomycota</taxon>
        <taxon>Agaricomycotina</taxon>
        <taxon>Agaricomycetes</taxon>
        <taxon>Russulales</taxon>
        <taxon>Auriscalpiaceae</taxon>
        <taxon>Auriscalpium</taxon>
    </lineage>
</organism>
<comment type="caution">
    <text evidence="1">The sequence shown here is derived from an EMBL/GenBank/DDBJ whole genome shotgun (WGS) entry which is preliminary data.</text>
</comment>
<protein>
    <submittedName>
        <fullName evidence="1">Uncharacterized protein</fullName>
    </submittedName>
</protein>
<keyword evidence="2" id="KW-1185">Reference proteome</keyword>
<evidence type="ECO:0000313" key="1">
    <source>
        <dbReference type="EMBL" id="KAI0045596.1"/>
    </source>
</evidence>
<proteinExistence type="predicted"/>